<keyword evidence="2" id="KW-0963">Cytoplasm</keyword>
<evidence type="ECO:0000259" key="3">
    <source>
        <dbReference type="Pfam" id="PF00582"/>
    </source>
</evidence>
<name>A0ABZ2CKM3_9BACI</name>
<reference evidence="4 5" key="1">
    <citation type="submission" date="2023-10" db="EMBL/GenBank/DDBJ databases">
        <title>Niallia locisalis sp.nov. isolated from a salt pond sample.</title>
        <authorList>
            <person name="Li X.-J."/>
            <person name="Dong L."/>
        </authorList>
    </citation>
    <scope>NUCLEOTIDE SEQUENCE [LARGE SCALE GENOMIC DNA]</scope>
    <source>
        <strain evidence="4 5">DSM 29761</strain>
    </source>
</reference>
<dbReference type="EMBL" id="CP137640">
    <property type="protein sequence ID" value="WVX84225.1"/>
    <property type="molecule type" value="Genomic_DNA"/>
</dbReference>
<dbReference type="RefSeq" id="WP_338453098.1">
    <property type="nucleotide sequence ID" value="NZ_CP137640.1"/>
</dbReference>
<comment type="similarity">
    <text evidence="1 2">Belongs to the universal stress protein A family.</text>
</comment>
<evidence type="ECO:0000256" key="2">
    <source>
        <dbReference type="PIRNR" id="PIRNR006276"/>
    </source>
</evidence>
<dbReference type="Proteomes" id="UP001357223">
    <property type="component" value="Chromosome"/>
</dbReference>
<dbReference type="PRINTS" id="PR01438">
    <property type="entry name" value="UNVRSLSTRESS"/>
</dbReference>
<protein>
    <recommendedName>
        <fullName evidence="2">Universal stress protein</fullName>
    </recommendedName>
</protein>
<dbReference type="SUPFAM" id="SSF52402">
    <property type="entry name" value="Adenine nucleotide alpha hydrolases-like"/>
    <property type="match status" value="1"/>
</dbReference>
<proteinExistence type="inferred from homology"/>
<evidence type="ECO:0000313" key="4">
    <source>
        <dbReference type="EMBL" id="WVX84225.1"/>
    </source>
</evidence>
<dbReference type="Pfam" id="PF00582">
    <property type="entry name" value="Usp"/>
    <property type="match status" value="1"/>
</dbReference>
<dbReference type="Gene3D" id="3.40.50.620">
    <property type="entry name" value="HUPs"/>
    <property type="match status" value="1"/>
</dbReference>
<feature type="domain" description="UspA" evidence="3">
    <location>
        <begin position="1"/>
        <end position="141"/>
    </location>
</feature>
<dbReference type="InterPro" id="IPR006016">
    <property type="entry name" value="UspA"/>
</dbReference>
<accession>A0ABZ2CKM3</accession>
<dbReference type="CDD" id="cd00293">
    <property type="entry name" value="USP-like"/>
    <property type="match status" value="1"/>
</dbReference>
<gene>
    <name evidence="4" type="ORF">R4Z09_15235</name>
</gene>
<dbReference type="InterPro" id="IPR014729">
    <property type="entry name" value="Rossmann-like_a/b/a_fold"/>
</dbReference>
<evidence type="ECO:0000313" key="5">
    <source>
        <dbReference type="Proteomes" id="UP001357223"/>
    </source>
</evidence>
<organism evidence="4 5">
    <name type="scientific">Niallia oryzisoli</name>
    <dbReference type="NCBI Taxonomy" id="1737571"/>
    <lineage>
        <taxon>Bacteria</taxon>
        <taxon>Bacillati</taxon>
        <taxon>Bacillota</taxon>
        <taxon>Bacilli</taxon>
        <taxon>Bacillales</taxon>
        <taxon>Bacillaceae</taxon>
        <taxon>Niallia</taxon>
    </lineage>
</organism>
<comment type="subcellular location">
    <subcellularLocation>
        <location evidence="2">Cytoplasm</location>
    </subcellularLocation>
</comment>
<dbReference type="PANTHER" id="PTHR46268:SF6">
    <property type="entry name" value="UNIVERSAL STRESS PROTEIN UP12"/>
    <property type="match status" value="1"/>
</dbReference>
<dbReference type="PIRSF" id="PIRSF006276">
    <property type="entry name" value="UspA"/>
    <property type="match status" value="1"/>
</dbReference>
<dbReference type="PANTHER" id="PTHR46268">
    <property type="entry name" value="STRESS RESPONSE PROTEIN NHAX"/>
    <property type="match status" value="1"/>
</dbReference>
<keyword evidence="5" id="KW-1185">Reference proteome</keyword>
<sequence>MYNRILVALDGSQTSEKALKSALQFANERYSKVAVIHVKKNINIYETMSSEVVDEMYAEMKQEADKLFDHARALAEEFGIEIETHYVIGEPAILIVKMAEEGNFQLIVMGSRGLGGIKGLMLGSVSQKVSQLSHCPVLIVK</sequence>
<dbReference type="InterPro" id="IPR006015">
    <property type="entry name" value="Universal_stress_UspA"/>
</dbReference>
<evidence type="ECO:0000256" key="1">
    <source>
        <dbReference type="ARBA" id="ARBA00008791"/>
    </source>
</evidence>